<dbReference type="NCBIfam" id="NF001381">
    <property type="entry name" value="PRK00279.1-3"/>
    <property type="match status" value="1"/>
</dbReference>
<feature type="binding site" evidence="5">
    <location>
        <begin position="10"/>
        <end position="15"/>
    </location>
    <ligand>
        <name>ATP</name>
        <dbReference type="ChEBI" id="CHEBI:30616"/>
    </ligand>
</feature>
<evidence type="ECO:0000313" key="9">
    <source>
        <dbReference type="Proteomes" id="UP001602245"/>
    </source>
</evidence>
<dbReference type="CDD" id="cd01428">
    <property type="entry name" value="ADK"/>
    <property type="match status" value="1"/>
</dbReference>
<feature type="binding site" evidence="5">
    <location>
        <position position="129"/>
    </location>
    <ligand>
        <name>ATP</name>
        <dbReference type="ChEBI" id="CHEBI:30616"/>
    </ligand>
</feature>
<evidence type="ECO:0000256" key="2">
    <source>
        <dbReference type="ARBA" id="ARBA00022727"/>
    </source>
</evidence>
<name>A0ABW6WAX7_9ACTN</name>
<feature type="binding site" evidence="5">
    <location>
        <position position="174"/>
    </location>
    <ligand>
        <name>ATP</name>
        <dbReference type="ChEBI" id="CHEBI:30616"/>
    </ligand>
</feature>
<dbReference type="EC" id="2.7.4.3" evidence="5 7"/>
<comment type="caution">
    <text evidence="5">Lacks conserved residue(s) required for the propagation of feature annotation.</text>
</comment>
<dbReference type="RefSeq" id="WP_026205281.1">
    <property type="nucleotide sequence ID" value="NZ_JBIAZU010000001.1"/>
</dbReference>
<comment type="similarity">
    <text evidence="5 6">Belongs to the adenylate kinase family.</text>
</comment>
<sequence length="191" mass="20992">MRLLMLGPPGSGKGTHGVRLAKELGVEHVSSGDVLRATIATDTPLGRKLAGVVARGDLVDDDLLFDLMIPIAVRAMRQTGGFVADGFPRTLAQAQRAYRELGIDRDLKFHAVVSLDVPDDVLIRRLLDRASAQGRPDDTLDVIQHRLAVYNDETRPLIDYYRGRGILLTVDADRPIDDVYAQIKDLLGLSR</sequence>
<evidence type="ECO:0000256" key="1">
    <source>
        <dbReference type="ARBA" id="ARBA00022679"/>
    </source>
</evidence>
<comment type="catalytic activity">
    <reaction evidence="5 7">
        <text>AMP + ATP = 2 ADP</text>
        <dbReference type="Rhea" id="RHEA:12973"/>
        <dbReference type="ChEBI" id="CHEBI:30616"/>
        <dbReference type="ChEBI" id="CHEBI:456215"/>
        <dbReference type="ChEBI" id="CHEBI:456216"/>
        <dbReference type="EC" id="2.7.4.3"/>
    </reaction>
</comment>
<dbReference type="EMBL" id="JBIAZU010000001">
    <property type="protein sequence ID" value="MFF5289321.1"/>
    <property type="molecule type" value="Genomic_DNA"/>
</dbReference>
<dbReference type="GO" id="GO:0004017">
    <property type="term" value="F:AMP kinase activity"/>
    <property type="evidence" value="ECO:0007669"/>
    <property type="project" value="UniProtKB-EC"/>
</dbReference>
<evidence type="ECO:0000256" key="3">
    <source>
        <dbReference type="ARBA" id="ARBA00022741"/>
    </source>
</evidence>
<dbReference type="SUPFAM" id="SSF52540">
    <property type="entry name" value="P-loop containing nucleoside triphosphate hydrolases"/>
    <property type="match status" value="1"/>
</dbReference>
<comment type="pathway">
    <text evidence="5">Purine metabolism; AMP biosynthesis via salvage pathway; AMP from ADP: step 1/1.</text>
</comment>
<dbReference type="NCBIfam" id="NF011100">
    <property type="entry name" value="PRK14527.1"/>
    <property type="match status" value="1"/>
</dbReference>
<organism evidence="8 9">
    <name type="scientific">Paractinoplanes globisporus</name>
    <dbReference type="NCBI Taxonomy" id="113565"/>
    <lineage>
        <taxon>Bacteria</taxon>
        <taxon>Bacillati</taxon>
        <taxon>Actinomycetota</taxon>
        <taxon>Actinomycetes</taxon>
        <taxon>Micromonosporales</taxon>
        <taxon>Micromonosporaceae</taxon>
        <taxon>Paractinoplanes</taxon>
    </lineage>
</organism>
<protein>
    <recommendedName>
        <fullName evidence="5 7">Adenylate kinase</fullName>
        <shortName evidence="5">AK</shortName>
        <ecNumber evidence="5 7">2.7.4.3</ecNumber>
    </recommendedName>
    <alternativeName>
        <fullName evidence="5">ATP-AMP transphosphorylase</fullName>
    </alternativeName>
    <alternativeName>
        <fullName evidence="5">ATP:AMP phosphotransferase</fullName>
    </alternativeName>
    <alternativeName>
        <fullName evidence="5">Adenylate monophosphate kinase</fullName>
    </alternativeName>
</protein>
<keyword evidence="2 5" id="KW-0545">Nucleotide biosynthesis</keyword>
<proteinExistence type="inferred from homology"/>
<dbReference type="Proteomes" id="UP001602245">
    <property type="component" value="Unassembled WGS sequence"/>
</dbReference>
<feature type="binding site" evidence="5">
    <location>
        <position position="135"/>
    </location>
    <ligand>
        <name>AMP</name>
        <dbReference type="ChEBI" id="CHEBI:456215"/>
    </ligand>
</feature>
<reference evidence="8 9" key="1">
    <citation type="submission" date="2024-10" db="EMBL/GenBank/DDBJ databases">
        <title>The Natural Products Discovery Center: Release of the First 8490 Sequenced Strains for Exploring Actinobacteria Biosynthetic Diversity.</title>
        <authorList>
            <person name="Kalkreuter E."/>
            <person name="Kautsar S.A."/>
            <person name="Yang D."/>
            <person name="Bader C.D."/>
            <person name="Teijaro C.N."/>
            <person name="Fluegel L."/>
            <person name="Davis C.M."/>
            <person name="Simpson J.R."/>
            <person name="Lauterbach L."/>
            <person name="Steele A.D."/>
            <person name="Gui C."/>
            <person name="Meng S."/>
            <person name="Li G."/>
            <person name="Viehrig K."/>
            <person name="Ye F."/>
            <person name="Su P."/>
            <person name="Kiefer A.F."/>
            <person name="Nichols A."/>
            <person name="Cepeda A.J."/>
            <person name="Yan W."/>
            <person name="Fan B."/>
            <person name="Jiang Y."/>
            <person name="Adhikari A."/>
            <person name="Zheng C.-J."/>
            <person name="Schuster L."/>
            <person name="Cowan T.M."/>
            <person name="Smanski M.J."/>
            <person name="Chevrette M.G."/>
            <person name="De Carvalho L.P.S."/>
            <person name="Shen B."/>
        </authorList>
    </citation>
    <scope>NUCLEOTIDE SEQUENCE [LARGE SCALE GENOMIC DNA]</scope>
    <source>
        <strain evidence="8 9">NPDC000087</strain>
    </source>
</reference>
<comment type="caution">
    <text evidence="8">The sequence shown here is derived from an EMBL/GenBank/DDBJ whole genome shotgun (WGS) entry which is preliminary data.</text>
</comment>
<keyword evidence="4 5" id="KW-0418">Kinase</keyword>
<feature type="region of interest" description="NMP" evidence="5">
    <location>
        <begin position="30"/>
        <end position="59"/>
    </location>
</feature>
<dbReference type="InterPro" id="IPR027417">
    <property type="entry name" value="P-loop_NTPase"/>
</dbReference>
<comment type="function">
    <text evidence="5">Catalyzes the reversible transfer of the terminal phosphate group between ATP and AMP. Plays an important role in cellular energy homeostasis and in adenine nucleotide metabolism.</text>
</comment>
<evidence type="ECO:0000256" key="6">
    <source>
        <dbReference type="RuleBase" id="RU003330"/>
    </source>
</evidence>
<keyword evidence="5" id="KW-0963">Cytoplasm</keyword>
<keyword evidence="5 7" id="KW-0067">ATP-binding</keyword>
<feature type="binding site" evidence="5">
    <location>
        <begin position="86"/>
        <end position="89"/>
    </location>
    <ligand>
        <name>AMP</name>
        <dbReference type="ChEBI" id="CHEBI:456215"/>
    </ligand>
</feature>
<dbReference type="Pfam" id="PF00406">
    <property type="entry name" value="ADK"/>
    <property type="match status" value="1"/>
</dbReference>
<feature type="binding site" evidence="5">
    <location>
        <position position="31"/>
    </location>
    <ligand>
        <name>AMP</name>
        <dbReference type="ChEBI" id="CHEBI:456215"/>
    </ligand>
</feature>
<feature type="binding site" evidence="5">
    <location>
        <position position="36"/>
    </location>
    <ligand>
        <name>AMP</name>
        <dbReference type="ChEBI" id="CHEBI:456215"/>
    </ligand>
</feature>
<comment type="subunit">
    <text evidence="5 7">Monomer.</text>
</comment>
<dbReference type="Gene3D" id="3.40.50.300">
    <property type="entry name" value="P-loop containing nucleotide triphosphate hydrolases"/>
    <property type="match status" value="1"/>
</dbReference>
<keyword evidence="1 5" id="KW-0808">Transferase</keyword>
<feature type="binding site" evidence="5">
    <location>
        <position position="146"/>
    </location>
    <ligand>
        <name>AMP</name>
        <dbReference type="ChEBI" id="CHEBI:456215"/>
    </ligand>
</feature>
<dbReference type="PRINTS" id="PR00094">
    <property type="entry name" value="ADENYLTKNASE"/>
</dbReference>
<evidence type="ECO:0000313" key="8">
    <source>
        <dbReference type="EMBL" id="MFF5289321.1"/>
    </source>
</evidence>
<dbReference type="PANTHER" id="PTHR23359">
    <property type="entry name" value="NUCLEOTIDE KINASE"/>
    <property type="match status" value="1"/>
</dbReference>
<accession>A0ABW6WAX7</accession>
<dbReference type="HAMAP" id="MF_00235">
    <property type="entry name" value="Adenylate_kinase_Adk"/>
    <property type="match status" value="1"/>
</dbReference>
<gene>
    <name evidence="5" type="primary">adk</name>
    <name evidence="8" type="ORF">ACFY35_07780</name>
</gene>
<keyword evidence="3 5" id="KW-0547">Nucleotide-binding</keyword>
<comment type="domain">
    <text evidence="5">Consists of three domains, a large central CORE domain and two small peripheral domains, NMPbind and LID, which undergo movements during catalysis. The LID domain closes over the site of phosphoryl transfer upon ATP binding. Assembling and dissambling the active center during each catalytic cycle provides an effective means to prevent ATP hydrolysis.</text>
</comment>
<feature type="binding site" evidence="5">
    <location>
        <position position="93"/>
    </location>
    <ligand>
        <name>AMP</name>
        <dbReference type="ChEBI" id="CHEBI:456215"/>
    </ligand>
</feature>
<feature type="binding site" evidence="5">
    <location>
        <begin position="57"/>
        <end position="59"/>
    </location>
    <ligand>
        <name>AMP</name>
        <dbReference type="ChEBI" id="CHEBI:456215"/>
    </ligand>
</feature>
<evidence type="ECO:0000256" key="7">
    <source>
        <dbReference type="RuleBase" id="RU003331"/>
    </source>
</evidence>
<keyword evidence="9" id="KW-1185">Reference proteome</keyword>
<comment type="subcellular location">
    <subcellularLocation>
        <location evidence="5 7">Cytoplasm</location>
    </subcellularLocation>
</comment>
<dbReference type="InterPro" id="IPR000850">
    <property type="entry name" value="Adenylat/UMP-CMP_kin"/>
</dbReference>
<evidence type="ECO:0000256" key="5">
    <source>
        <dbReference type="HAMAP-Rule" id="MF_00235"/>
    </source>
</evidence>
<evidence type="ECO:0000256" key="4">
    <source>
        <dbReference type="ARBA" id="ARBA00022777"/>
    </source>
</evidence>